<gene>
    <name evidence="1" type="ORF">EDM52_04010</name>
</gene>
<comment type="caution">
    <text evidence="1">The sequence shown here is derived from an EMBL/GenBank/DDBJ whole genome shotgun (WGS) entry which is preliminary data.</text>
</comment>
<evidence type="ECO:0000313" key="2">
    <source>
        <dbReference type="Proteomes" id="UP000282028"/>
    </source>
</evidence>
<organism evidence="1 2">
    <name type="scientific">Brevibacillus invocatus</name>
    <dbReference type="NCBI Taxonomy" id="173959"/>
    <lineage>
        <taxon>Bacteria</taxon>
        <taxon>Bacillati</taxon>
        <taxon>Bacillota</taxon>
        <taxon>Bacilli</taxon>
        <taxon>Bacillales</taxon>
        <taxon>Paenibacillaceae</taxon>
        <taxon>Brevibacillus</taxon>
    </lineage>
</organism>
<dbReference type="AlphaFoldDB" id="A0A3M8CKG0"/>
<dbReference type="Proteomes" id="UP000282028">
    <property type="component" value="Unassembled WGS sequence"/>
</dbReference>
<dbReference type="RefSeq" id="WP_122907714.1">
    <property type="nucleotide sequence ID" value="NZ_CBCSBE010000002.1"/>
</dbReference>
<evidence type="ECO:0000313" key="1">
    <source>
        <dbReference type="EMBL" id="RNB76088.1"/>
    </source>
</evidence>
<dbReference type="EMBL" id="RHHR01000008">
    <property type="protein sequence ID" value="RNB76088.1"/>
    <property type="molecule type" value="Genomic_DNA"/>
</dbReference>
<protein>
    <submittedName>
        <fullName evidence="1">Uncharacterized protein</fullName>
    </submittedName>
</protein>
<reference evidence="1 2" key="1">
    <citation type="submission" date="2018-10" db="EMBL/GenBank/DDBJ databases">
        <title>Phylogenomics of Brevibacillus.</title>
        <authorList>
            <person name="Dunlap C."/>
        </authorList>
    </citation>
    <scope>NUCLEOTIDE SEQUENCE [LARGE SCALE GENOMIC DNA]</scope>
    <source>
        <strain evidence="1 2">JCM 12215</strain>
    </source>
</reference>
<name>A0A3M8CKG0_9BACL</name>
<keyword evidence="2" id="KW-1185">Reference proteome</keyword>
<proteinExistence type="predicted"/>
<accession>A0A3M8CKG0</accession>
<sequence>MKVECQIRVEQDEYHTALDALNMEAESLQAFTRNPRGLHTKIRNDMDAVCSETLTKFFVSPMFEQLPVILEASVDEENEVLEEKVCLHGLHESGLSQVKQEG</sequence>